<feature type="compositionally biased region" description="Polar residues" evidence="1">
    <location>
        <begin position="22"/>
        <end position="38"/>
    </location>
</feature>
<proteinExistence type="predicted"/>
<feature type="domain" description="Protein kinase" evidence="2">
    <location>
        <begin position="182"/>
        <end position="412"/>
    </location>
</feature>
<sequence>MPACKRSHDASDASHRPKRQCRTQASRTAADSECSVQPSHHRYNLRKRPRDPDAQDEPPSTQPASRRRRTNPSPPLSPPDSPTSAHAVEKRPSRRGRQPGCRPGRCAAKPPTPPASAASSSPSASAPCPPSRLHGPTPVGSPRFPASPVAERSSRAPAPPSISLLAQPSPFPDLPVHASFRCTFLREINSSETASVLLVSLPDGSERILKLFFPRAPGQHDPATAEYLAYCALIAQGVCRPPPPPCDDVDVAAAAGATARRFVPFCYGLVSLRNLRLQMKRHSLWKSPVKKTLRVAPLCGLLLEFLPECTTVMADPARLANQPELVDDIVAALRSIHGAGVLHDDPLPRNMMLDADGGVWWVDFGSAETTPYSAIPPGHFAGEILRVQMLLTHDVIPAARNGTIPEWELFGQ</sequence>
<dbReference type="InterPro" id="IPR000719">
    <property type="entry name" value="Prot_kinase_dom"/>
</dbReference>
<name>A0A5J5F699_9PEZI</name>
<gene>
    <name evidence="3" type="ORF">FN846DRAFT_933705</name>
</gene>
<comment type="caution">
    <text evidence="3">The sequence shown here is derived from an EMBL/GenBank/DDBJ whole genome shotgun (WGS) entry which is preliminary data.</text>
</comment>
<dbReference type="Gene3D" id="1.10.510.10">
    <property type="entry name" value="Transferase(Phosphotransferase) domain 1"/>
    <property type="match status" value="1"/>
</dbReference>
<dbReference type="AlphaFoldDB" id="A0A5J5F699"/>
<feature type="compositionally biased region" description="Pro residues" evidence="1">
    <location>
        <begin position="72"/>
        <end position="81"/>
    </location>
</feature>
<dbReference type="InterPro" id="IPR011009">
    <property type="entry name" value="Kinase-like_dom_sf"/>
</dbReference>
<feature type="region of interest" description="Disordered" evidence="1">
    <location>
        <begin position="1"/>
        <end position="164"/>
    </location>
</feature>
<dbReference type="EMBL" id="VXIS01000027">
    <property type="protein sequence ID" value="KAA8912161.1"/>
    <property type="molecule type" value="Genomic_DNA"/>
</dbReference>
<feature type="compositionally biased region" description="Low complexity" evidence="1">
    <location>
        <begin position="98"/>
        <end position="126"/>
    </location>
</feature>
<feature type="compositionally biased region" description="Basic and acidic residues" evidence="1">
    <location>
        <begin position="1"/>
        <end position="15"/>
    </location>
</feature>
<dbReference type="Proteomes" id="UP000326924">
    <property type="component" value="Unassembled WGS sequence"/>
</dbReference>
<evidence type="ECO:0000259" key="2">
    <source>
        <dbReference type="PROSITE" id="PS50011"/>
    </source>
</evidence>
<dbReference type="InParanoid" id="A0A5J5F699"/>
<protein>
    <recommendedName>
        <fullName evidence="2">Protein kinase domain-containing protein</fullName>
    </recommendedName>
</protein>
<dbReference type="OrthoDB" id="4185642at2759"/>
<dbReference type="SUPFAM" id="SSF56112">
    <property type="entry name" value="Protein kinase-like (PK-like)"/>
    <property type="match status" value="1"/>
</dbReference>
<evidence type="ECO:0000313" key="4">
    <source>
        <dbReference type="Proteomes" id="UP000326924"/>
    </source>
</evidence>
<dbReference type="GO" id="GO:0004672">
    <property type="term" value="F:protein kinase activity"/>
    <property type="evidence" value="ECO:0007669"/>
    <property type="project" value="InterPro"/>
</dbReference>
<dbReference type="GO" id="GO:0005524">
    <property type="term" value="F:ATP binding"/>
    <property type="evidence" value="ECO:0007669"/>
    <property type="project" value="InterPro"/>
</dbReference>
<accession>A0A5J5F699</accession>
<keyword evidence="4" id="KW-1185">Reference proteome</keyword>
<evidence type="ECO:0000256" key="1">
    <source>
        <dbReference type="SAM" id="MobiDB-lite"/>
    </source>
</evidence>
<dbReference type="PROSITE" id="PS50011">
    <property type="entry name" value="PROTEIN_KINASE_DOM"/>
    <property type="match status" value="1"/>
</dbReference>
<evidence type="ECO:0000313" key="3">
    <source>
        <dbReference type="EMBL" id="KAA8912161.1"/>
    </source>
</evidence>
<organism evidence="3 4">
    <name type="scientific">Sphaerosporella brunnea</name>
    <dbReference type="NCBI Taxonomy" id="1250544"/>
    <lineage>
        <taxon>Eukaryota</taxon>
        <taxon>Fungi</taxon>
        <taxon>Dikarya</taxon>
        <taxon>Ascomycota</taxon>
        <taxon>Pezizomycotina</taxon>
        <taxon>Pezizomycetes</taxon>
        <taxon>Pezizales</taxon>
        <taxon>Pyronemataceae</taxon>
        <taxon>Sphaerosporella</taxon>
    </lineage>
</organism>
<reference evidence="3 4" key="1">
    <citation type="submission" date="2019-09" db="EMBL/GenBank/DDBJ databases">
        <title>Draft genome of the ectomycorrhizal ascomycete Sphaerosporella brunnea.</title>
        <authorList>
            <consortium name="DOE Joint Genome Institute"/>
            <person name="Benucci G.M."/>
            <person name="Marozzi G."/>
            <person name="Antonielli L."/>
            <person name="Sanchez S."/>
            <person name="Marco P."/>
            <person name="Wang X."/>
            <person name="Falini L.B."/>
            <person name="Barry K."/>
            <person name="Haridas S."/>
            <person name="Lipzen A."/>
            <person name="Labutti K."/>
            <person name="Grigoriev I.V."/>
            <person name="Murat C."/>
            <person name="Martin F."/>
            <person name="Albertini E."/>
            <person name="Donnini D."/>
            <person name="Bonito G."/>
        </authorList>
    </citation>
    <scope>NUCLEOTIDE SEQUENCE [LARGE SCALE GENOMIC DNA]</scope>
    <source>
        <strain evidence="3 4">Sb_GMNB300</strain>
    </source>
</reference>
<feature type="compositionally biased region" description="Basic residues" evidence="1">
    <location>
        <begin position="39"/>
        <end position="49"/>
    </location>
</feature>